<dbReference type="InterPro" id="IPR027417">
    <property type="entry name" value="P-loop_NTPase"/>
</dbReference>
<evidence type="ECO:0000256" key="5">
    <source>
        <dbReference type="ARBA" id="ARBA00022723"/>
    </source>
</evidence>
<dbReference type="NCBIfam" id="TIGR02397">
    <property type="entry name" value="dnaX_nterm"/>
    <property type="match status" value="1"/>
</dbReference>
<keyword evidence="14" id="KW-1185">Reference proteome</keyword>
<dbReference type="InterPro" id="IPR008921">
    <property type="entry name" value="DNA_pol3_clamp-load_cplx_C"/>
</dbReference>
<dbReference type="CDD" id="cd18137">
    <property type="entry name" value="HLD_clamp_pol_III_gamma_tau"/>
    <property type="match status" value="1"/>
</dbReference>
<keyword evidence="5" id="KW-0479">Metal-binding</keyword>
<reference evidence="13" key="1">
    <citation type="submission" date="2024-03" db="EMBL/GenBank/DDBJ databases">
        <title>Complete genome sequence of Mycoplasma felifaucium Z921 isolated from the trachea of a cheetah.</title>
        <authorList>
            <person name="Spergser J."/>
        </authorList>
    </citation>
    <scope>NUCLEOTIDE SEQUENCE [LARGE SCALE GENOMIC DNA]</scope>
    <source>
        <strain evidence="13">Z921</strain>
    </source>
</reference>
<comment type="function">
    <text evidence="11">DNA polymerase III is a complex, multichain enzyme responsible for most of the replicative synthesis in bacteria. This DNA polymerase also exhibits 3' to 5' exonuclease activity.</text>
</comment>
<accession>A0ABZ2RPP8</accession>
<evidence type="ECO:0000256" key="8">
    <source>
        <dbReference type="ARBA" id="ARBA00022840"/>
    </source>
</evidence>
<keyword evidence="6 11" id="KW-0547">Nucleotide-binding</keyword>
<comment type="similarity">
    <text evidence="1 11">Belongs to the DnaX/STICHEL family.</text>
</comment>
<dbReference type="SUPFAM" id="SSF52540">
    <property type="entry name" value="P-loop containing nucleoside triphosphate hydrolases"/>
    <property type="match status" value="1"/>
</dbReference>
<dbReference type="PANTHER" id="PTHR11669">
    <property type="entry name" value="REPLICATION FACTOR C / DNA POLYMERASE III GAMMA-TAU SUBUNIT"/>
    <property type="match status" value="1"/>
</dbReference>
<organism evidence="13 14">
    <name type="scientific">Mycoplasmopsis felifaucium</name>
    <dbReference type="NCBI Taxonomy" id="35768"/>
    <lineage>
        <taxon>Bacteria</taxon>
        <taxon>Bacillati</taxon>
        <taxon>Mycoplasmatota</taxon>
        <taxon>Mycoplasmoidales</taxon>
        <taxon>Metamycoplasmataceae</taxon>
        <taxon>Mycoplasmopsis</taxon>
    </lineage>
</organism>
<dbReference type="SMART" id="SM00382">
    <property type="entry name" value="AAA"/>
    <property type="match status" value="1"/>
</dbReference>
<protein>
    <recommendedName>
        <fullName evidence="11">DNA polymerase III subunit gamma/tau</fullName>
        <ecNumber evidence="11">2.7.7.7</ecNumber>
    </recommendedName>
</protein>
<keyword evidence="8 11" id="KW-0067">ATP-binding</keyword>
<evidence type="ECO:0000313" key="14">
    <source>
        <dbReference type="Proteomes" id="UP001477443"/>
    </source>
</evidence>
<dbReference type="InterPro" id="IPR001270">
    <property type="entry name" value="ClpA/B"/>
</dbReference>
<keyword evidence="7" id="KW-0862">Zinc</keyword>
<keyword evidence="2 11" id="KW-0808">Transferase</keyword>
<dbReference type="CDD" id="cd00009">
    <property type="entry name" value="AAA"/>
    <property type="match status" value="1"/>
</dbReference>
<evidence type="ECO:0000256" key="1">
    <source>
        <dbReference type="ARBA" id="ARBA00006360"/>
    </source>
</evidence>
<keyword evidence="3 11" id="KW-0548">Nucleotidyltransferase</keyword>
<comment type="catalytic activity">
    <reaction evidence="10 11">
        <text>DNA(n) + a 2'-deoxyribonucleoside 5'-triphosphate = DNA(n+1) + diphosphate</text>
        <dbReference type="Rhea" id="RHEA:22508"/>
        <dbReference type="Rhea" id="RHEA-COMP:17339"/>
        <dbReference type="Rhea" id="RHEA-COMP:17340"/>
        <dbReference type="ChEBI" id="CHEBI:33019"/>
        <dbReference type="ChEBI" id="CHEBI:61560"/>
        <dbReference type="ChEBI" id="CHEBI:173112"/>
        <dbReference type="EC" id="2.7.7.7"/>
    </reaction>
</comment>
<dbReference type="Pfam" id="PF22608">
    <property type="entry name" value="DNAX_ATPase_lid"/>
    <property type="match status" value="1"/>
</dbReference>
<dbReference type="Pfam" id="PF12169">
    <property type="entry name" value="DNA_pol3_gamma3"/>
    <property type="match status" value="1"/>
</dbReference>
<dbReference type="InterPro" id="IPR050238">
    <property type="entry name" value="DNA_Rep/Repair_Clamp_Loader"/>
</dbReference>
<dbReference type="PANTHER" id="PTHR11669:SF0">
    <property type="entry name" value="PROTEIN STICHEL-LIKE 2"/>
    <property type="match status" value="1"/>
</dbReference>
<evidence type="ECO:0000259" key="12">
    <source>
        <dbReference type="SMART" id="SM00382"/>
    </source>
</evidence>
<dbReference type="InterPro" id="IPR045085">
    <property type="entry name" value="HLD_clamp_pol_III_gamma_tau"/>
</dbReference>
<dbReference type="InterPro" id="IPR022754">
    <property type="entry name" value="DNA_pol_III_gamma-3"/>
</dbReference>
<dbReference type="RefSeq" id="WP_338822601.1">
    <property type="nucleotide sequence ID" value="NZ_CP148067.1"/>
</dbReference>
<evidence type="ECO:0000256" key="3">
    <source>
        <dbReference type="ARBA" id="ARBA00022695"/>
    </source>
</evidence>
<dbReference type="Proteomes" id="UP001477443">
    <property type="component" value="Chromosome"/>
</dbReference>
<dbReference type="InterPro" id="IPR012763">
    <property type="entry name" value="DNA_pol_III_sug/sutau_N"/>
</dbReference>
<dbReference type="Gene3D" id="1.10.8.60">
    <property type="match status" value="1"/>
</dbReference>
<evidence type="ECO:0000256" key="9">
    <source>
        <dbReference type="ARBA" id="ARBA00022932"/>
    </source>
</evidence>
<keyword evidence="9 11" id="KW-0239">DNA-directed DNA polymerase</keyword>
<dbReference type="GO" id="GO:0003887">
    <property type="term" value="F:DNA-directed DNA polymerase activity"/>
    <property type="evidence" value="ECO:0007669"/>
    <property type="project" value="UniProtKB-EC"/>
</dbReference>
<dbReference type="SUPFAM" id="SSF48019">
    <property type="entry name" value="post-AAA+ oligomerization domain-like"/>
    <property type="match status" value="1"/>
</dbReference>
<keyword evidence="4 11" id="KW-0235">DNA replication</keyword>
<feature type="domain" description="AAA+ ATPase" evidence="12">
    <location>
        <begin position="37"/>
        <end position="181"/>
    </location>
</feature>
<comment type="subunit">
    <text evidence="11">DNA polymerase III contains a core (composed of alpha, epsilon and theta chains) that associates with a tau subunit. This core dimerizes to form the POLIII' complex. PolIII' associates with the gamma complex (composed of gamma, delta, delta', psi and chi chains) and with the beta chain to form the complete DNA polymerase III complex.</text>
</comment>
<evidence type="ECO:0000256" key="2">
    <source>
        <dbReference type="ARBA" id="ARBA00022679"/>
    </source>
</evidence>
<evidence type="ECO:0000256" key="6">
    <source>
        <dbReference type="ARBA" id="ARBA00022741"/>
    </source>
</evidence>
<dbReference type="Gene3D" id="3.40.50.300">
    <property type="entry name" value="P-loop containing nucleotide triphosphate hydrolases"/>
    <property type="match status" value="1"/>
</dbReference>
<gene>
    <name evidence="11 13" type="primary">dnaX</name>
    <name evidence="13" type="ORF">WG617_03270</name>
</gene>
<dbReference type="EMBL" id="CP148067">
    <property type="protein sequence ID" value="WXL29010.1"/>
    <property type="molecule type" value="Genomic_DNA"/>
</dbReference>
<dbReference type="Gene3D" id="1.20.272.10">
    <property type="match status" value="1"/>
</dbReference>
<name>A0ABZ2RPP8_9BACT</name>
<evidence type="ECO:0000313" key="13">
    <source>
        <dbReference type="EMBL" id="WXL29010.1"/>
    </source>
</evidence>
<evidence type="ECO:0000256" key="4">
    <source>
        <dbReference type="ARBA" id="ARBA00022705"/>
    </source>
</evidence>
<dbReference type="NCBIfam" id="NF004046">
    <property type="entry name" value="PRK05563.1"/>
    <property type="match status" value="1"/>
</dbReference>
<dbReference type="EC" id="2.7.7.7" evidence="11"/>
<dbReference type="InterPro" id="IPR003593">
    <property type="entry name" value="AAA+_ATPase"/>
</dbReference>
<evidence type="ECO:0000256" key="7">
    <source>
        <dbReference type="ARBA" id="ARBA00022833"/>
    </source>
</evidence>
<evidence type="ECO:0000256" key="11">
    <source>
        <dbReference type="RuleBase" id="RU364063"/>
    </source>
</evidence>
<sequence length="614" mass="69660">MSYKALYRKYRPKSFQEVKGQEHIITTLSNIIYSREISHAYLFSGPKGVGKTSVAKIFANLINCYHNIENLTSLCKDCALKSETNIDVIEMDAASNNGVDAIRDLRDKIQNLPTSGNYKVYIIDEVHMLSKGAFNALLKTLEEPPAHVVFILATTDPQKIPATILSRLQRFNFRKITPNVLVEQLKEVLDAEKISYDSETLKYIARLATGGMRDALSIADQARAYGNGQILLENVMYSFGITSNESLISIINKLYTGDIKDALEKFASLKDAGIDYNQFKNGLIDIIKDYLIYSKTLDDKNLEILNIDEFKTLIIDINFALNAFEMLYKLEKDLFYTENPFQLIELYLIKISQLAIKSDLNNSKPITKEPDMNDKDKKIITTDEKLSAILEETQELILSTTNSTVKNELIEDDILTGTFDLPEDSLIDTREIDLSESASNEADTPKIQLIEPFDQKYKQMPSFKSNYSVNEVEQILLKTDRNIFSSNQASLKIIESTVDSYEYKDLIFALSECSMKAAGSNFIVLTSSNIPVLNYLQAISNKQNVQNFIRDYFGSYKHLVLLEKMEYKTIAKTLMNKIQTNTQSIDANFSLGSVKIEKELSPNEQLFNLLNTIK</sequence>
<evidence type="ECO:0000256" key="10">
    <source>
        <dbReference type="ARBA" id="ARBA00049244"/>
    </source>
</evidence>
<dbReference type="PRINTS" id="PR00300">
    <property type="entry name" value="CLPPROTEASEA"/>
</dbReference>
<dbReference type="Pfam" id="PF13177">
    <property type="entry name" value="DNA_pol3_delta2"/>
    <property type="match status" value="1"/>
</dbReference>
<proteinExistence type="inferred from homology"/>